<dbReference type="GO" id="GO:0015421">
    <property type="term" value="F:ABC-type oligopeptide transporter activity"/>
    <property type="evidence" value="ECO:0007669"/>
    <property type="project" value="TreeGrafter"/>
</dbReference>
<dbReference type="InterPro" id="IPR027417">
    <property type="entry name" value="P-loop_NTPase"/>
</dbReference>
<protein>
    <submittedName>
        <fullName evidence="11">ATP-binding cassette subfamily B multidrug efflux pump</fullName>
    </submittedName>
</protein>
<dbReference type="GO" id="GO:0005886">
    <property type="term" value="C:plasma membrane"/>
    <property type="evidence" value="ECO:0007669"/>
    <property type="project" value="UniProtKB-SubCell"/>
</dbReference>
<feature type="transmembrane region" description="Helical" evidence="8">
    <location>
        <begin position="185"/>
        <end position="205"/>
    </location>
</feature>
<keyword evidence="4 11" id="KW-0067">ATP-binding</keyword>
<keyword evidence="5 8" id="KW-1133">Transmembrane helix</keyword>
<evidence type="ECO:0000256" key="3">
    <source>
        <dbReference type="ARBA" id="ARBA00022741"/>
    </source>
</evidence>
<dbReference type="InterPro" id="IPR003593">
    <property type="entry name" value="AAA+_ATPase"/>
</dbReference>
<evidence type="ECO:0000256" key="1">
    <source>
        <dbReference type="ARBA" id="ARBA00004651"/>
    </source>
</evidence>
<dbReference type="FunFam" id="3.40.50.300:FF:000218">
    <property type="entry name" value="Multidrug ABC transporter ATP-binding protein"/>
    <property type="match status" value="1"/>
</dbReference>
<reference evidence="11 12" key="1">
    <citation type="submission" date="2019-03" db="EMBL/GenBank/DDBJ databases">
        <title>Genomic Encyclopedia of Type Strains, Phase IV (KMG-IV): sequencing the most valuable type-strain genomes for metagenomic binning, comparative biology and taxonomic classification.</title>
        <authorList>
            <person name="Goeker M."/>
        </authorList>
    </citation>
    <scope>NUCLEOTIDE SEQUENCE [LARGE SCALE GENOMIC DNA]</scope>
    <source>
        <strain evidence="11 12">DSM 21944</strain>
    </source>
</reference>
<evidence type="ECO:0000256" key="4">
    <source>
        <dbReference type="ARBA" id="ARBA00022840"/>
    </source>
</evidence>
<evidence type="ECO:0000256" key="6">
    <source>
        <dbReference type="ARBA" id="ARBA00023136"/>
    </source>
</evidence>
<keyword evidence="2 8" id="KW-0812">Transmembrane</keyword>
<feature type="transmembrane region" description="Helical" evidence="8">
    <location>
        <begin position="266"/>
        <end position="285"/>
    </location>
</feature>
<feature type="transmembrane region" description="Helical" evidence="8">
    <location>
        <begin position="85"/>
        <end position="107"/>
    </location>
</feature>
<dbReference type="FunFam" id="1.20.1560.10:FF:000070">
    <property type="entry name" value="Multidrug ABC transporter ATP-binding protein"/>
    <property type="match status" value="1"/>
</dbReference>
<dbReference type="InterPro" id="IPR017871">
    <property type="entry name" value="ABC_transporter-like_CS"/>
</dbReference>
<dbReference type="InterPro" id="IPR011527">
    <property type="entry name" value="ABC1_TM_dom"/>
</dbReference>
<evidence type="ECO:0000259" key="9">
    <source>
        <dbReference type="PROSITE" id="PS50893"/>
    </source>
</evidence>
<evidence type="ECO:0000313" key="11">
    <source>
        <dbReference type="EMBL" id="TCS96176.1"/>
    </source>
</evidence>
<dbReference type="Pfam" id="PF00664">
    <property type="entry name" value="ABC_membrane"/>
    <property type="match status" value="1"/>
</dbReference>
<dbReference type="SMART" id="SM00382">
    <property type="entry name" value="AAA"/>
    <property type="match status" value="1"/>
</dbReference>
<proteinExistence type="predicted"/>
<name>A0A4R3LFD7_9GAMM</name>
<gene>
    <name evidence="11" type="ORF">EDC25_11630</name>
</gene>
<keyword evidence="12" id="KW-1185">Reference proteome</keyword>
<evidence type="ECO:0000256" key="7">
    <source>
        <dbReference type="SAM" id="MobiDB-lite"/>
    </source>
</evidence>
<dbReference type="InterPro" id="IPR039421">
    <property type="entry name" value="Type_1_exporter"/>
</dbReference>
<feature type="transmembrane region" description="Helical" evidence="8">
    <location>
        <begin position="158"/>
        <end position="179"/>
    </location>
</feature>
<dbReference type="GO" id="GO:0016887">
    <property type="term" value="F:ATP hydrolysis activity"/>
    <property type="evidence" value="ECO:0007669"/>
    <property type="project" value="InterPro"/>
</dbReference>
<dbReference type="Gene3D" id="1.20.1560.10">
    <property type="entry name" value="ABC transporter type 1, transmembrane domain"/>
    <property type="match status" value="1"/>
</dbReference>
<evidence type="ECO:0000256" key="5">
    <source>
        <dbReference type="ARBA" id="ARBA00022989"/>
    </source>
</evidence>
<comment type="caution">
    <text evidence="11">The sequence shown here is derived from an EMBL/GenBank/DDBJ whole genome shotgun (WGS) entry which is preliminary data.</text>
</comment>
<accession>A0A4R3LFD7</accession>
<dbReference type="Pfam" id="PF00005">
    <property type="entry name" value="ABC_tran"/>
    <property type="match status" value="1"/>
</dbReference>
<dbReference type="PROSITE" id="PS50929">
    <property type="entry name" value="ABC_TM1F"/>
    <property type="match status" value="1"/>
</dbReference>
<dbReference type="PANTHER" id="PTHR43394">
    <property type="entry name" value="ATP-DEPENDENT PERMEASE MDL1, MITOCHONDRIAL"/>
    <property type="match status" value="1"/>
</dbReference>
<comment type="subcellular location">
    <subcellularLocation>
        <location evidence="1">Cell membrane</location>
        <topology evidence="1">Multi-pass membrane protein</topology>
    </subcellularLocation>
</comment>
<feature type="domain" description="ABC transmembrane type-1" evidence="10">
    <location>
        <begin position="42"/>
        <end position="322"/>
    </location>
</feature>
<evidence type="ECO:0000259" key="10">
    <source>
        <dbReference type="PROSITE" id="PS50929"/>
    </source>
</evidence>
<dbReference type="PROSITE" id="PS50893">
    <property type="entry name" value="ABC_TRANSPORTER_2"/>
    <property type="match status" value="1"/>
</dbReference>
<evidence type="ECO:0000256" key="2">
    <source>
        <dbReference type="ARBA" id="ARBA00022692"/>
    </source>
</evidence>
<dbReference type="AlphaFoldDB" id="A0A4R3LFD7"/>
<organism evidence="11 12">
    <name type="scientific">Pseudofulvimonas gallinarii</name>
    <dbReference type="NCBI Taxonomy" id="634155"/>
    <lineage>
        <taxon>Bacteria</taxon>
        <taxon>Pseudomonadati</taxon>
        <taxon>Pseudomonadota</taxon>
        <taxon>Gammaproteobacteria</taxon>
        <taxon>Lysobacterales</taxon>
        <taxon>Rhodanobacteraceae</taxon>
        <taxon>Pseudofulvimonas</taxon>
    </lineage>
</organism>
<dbReference type="EMBL" id="SMAF01000016">
    <property type="protein sequence ID" value="TCS96176.1"/>
    <property type="molecule type" value="Genomic_DNA"/>
</dbReference>
<dbReference type="Gene3D" id="3.40.50.300">
    <property type="entry name" value="P-loop containing nucleotide triphosphate hydrolases"/>
    <property type="match status" value="1"/>
</dbReference>
<evidence type="ECO:0000313" key="12">
    <source>
        <dbReference type="Proteomes" id="UP000294599"/>
    </source>
</evidence>
<feature type="domain" description="ABC transporter" evidence="9">
    <location>
        <begin position="363"/>
        <end position="602"/>
    </location>
</feature>
<sequence>MRLFSFFERLVDPYPPAPPVVPPRGFLPFVMHYSRPMLPLLVVIAVLTAMVSVVEIAFFDFMGSLVDWLGATDRESMWDQHGHRLLLMAALVVLGHPLLVFTHSLLLHQGLFGNYPMRIRWLAHRHLLGQSLGFFQDEFAGRVGAKVMQSALAIRETVIKLLDVFVYVAVYFIGTAVLVGRADGWMVLPLLGWLAGYITILAVFVPRLQRIGAAQADARAEMTGRIVDSYTNIQTVKLFAHSRREEAYARDAMQGFMDTVHRQMRMVTWLNLCLHSLNGLLLGGIGALAIFAWQAGSTSLGAVAVAIALVLRIRGMSEWILWEVAGLFENIGTVQDGMNTLTQPPAVVDVPGAPALAVSRGGIRFEAVKFHYGERVQVFDGLDLHIQPGEKVGIVGRSGAGKSTLVNLLLRFYDVNGGRILIDGQDIATVSQESLRQAIGMVTQDTSLLHRSIRDNIAYGRPDADQAAVERAARQAHADAFIPDLVDAKGRRGHDAHVGERGVKLSGGQRQRIAIARVLLKDAPILVLDEATSALDSEVEAAIQEQLYTLMEGKTVIAIAHRLSTIAVLDRLVVMDGGRIVESGSHEELLRANGLYAALWRRQSGGFLGVDPEAPPAQAQDSVQAGPAVP</sequence>
<dbReference type="InterPro" id="IPR003439">
    <property type="entry name" value="ABC_transporter-like_ATP-bd"/>
</dbReference>
<keyword evidence="3" id="KW-0547">Nucleotide-binding</keyword>
<dbReference type="Proteomes" id="UP000294599">
    <property type="component" value="Unassembled WGS sequence"/>
</dbReference>
<dbReference type="OrthoDB" id="9806127at2"/>
<feature type="region of interest" description="Disordered" evidence="7">
    <location>
        <begin position="610"/>
        <end position="630"/>
    </location>
</feature>
<keyword evidence="6 8" id="KW-0472">Membrane</keyword>
<dbReference type="PROSITE" id="PS00211">
    <property type="entry name" value="ABC_TRANSPORTER_1"/>
    <property type="match status" value="1"/>
</dbReference>
<dbReference type="InterPro" id="IPR036640">
    <property type="entry name" value="ABC1_TM_sf"/>
</dbReference>
<feature type="transmembrane region" description="Helical" evidence="8">
    <location>
        <begin position="38"/>
        <end position="59"/>
    </location>
</feature>
<dbReference type="SUPFAM" id="SSF52540">
    <property type="entry name" value="P-loop containing nucleoside triphosphate hydrolases"/>
    <property type="match status" value="1"/>
</dbReference>
<dbReference type="PANTHER" id="PTHR43394:SF1">
    <property type="entry name" value="ATP-BINDING CASSETTE SUB-FAMILY B MEMBER 10, MITOCHONDRIAL"/>
    <property type="match status" value="1"/>
</dbReference>
<dbReference type="SUPFAM" id="SSF90123">
    <property type="entry name" value="ABC transporter transmembrane region"/>
    <property type="match status" value="1"/>
</dbReference>
<evidence type="ECO:0000256" key="8">
    <source>
        <dbReference type="SAM" id="Phobius"/>
    </source>
</evidence>
<dbReference type="GO" id="GO:0005524">
    <property type="term" value="F:ATP binding"/>
    <property type="evidence" value="ECO:0007669"/>
    <property type="project" value="UniProtKB-KW"/>
</dbReference>